<gene>
    <name evidence="2" type="ORF">GPUN_1289</name>
</gene>
<reference evidence="2 3" key="2">
    <citation type="journal article" date="2017" name="Antonie Van Leeuwenhoek">
        <title>Rhizobium rhizosphaerae sp. nov., a novel species isolated from rice rhizosphere.</title>
        <authorList>
            <person name="Zhao J.J."/>
            <person name="Zhang J."/>
            <person name="Zhang R.J."/>
            <person name="Zhang C.W."/>
            <person name="Yin H.Q."/>
            <person name="Zhang X.X."/>
        </authorList>
    </citation>
    <scope>NUCLEOTIDE SEQUENCE [LARGE SCALE GENOMIC DNA]</scope>
    <source>
        <strain evidence="2 3">ACAM 611</strain>
    </source>
</reference>
<keyword evidence="1" id="KW-0472">Membrane</keyword>
<evidence type="ECO:0000313" key="3">
    <source>
        <dbReference type="Proteomes" id="UP000053586"/>
    </source>
</evidence>
<keyword evidence="1" id="KW-0812">Transmembrane</keyword>
<sequence length="55" mass="6403">MAFEPGFPKVPFYFIFFIGSFGYIAIKPAHESTDIRQLSPILINFIHYYGQFNVI</sequence>
<name>H5TAT6_9ALTE</name>
<reference evidence="2 3" key="1">
    <citation type="journal article" date="2012" name="J. Bacteriol.">
        <title>Genome sequence of proteorhodopsin-containing sea ice bacterium Glaciecola punicea ACAM 611T.</title>
        <authorList>
            <person name="Qin Q.-L."/>
            <person name="Xie B.-B."/>
            <person name="Shu Y.-L."/>
            <person name="Rong J.-C."/>
            <person name="Zhao D.-L."/>
            <person name="Zhang X.-Y."/>
            <person name="Chen X.-L."/>
            <person name="Zhou B.-C."/>
            <person name="Zhanga Y.-Z."/>
        </authorList>
    </citation>
    <scope>NUCLEOTIDE SEQUENCE [LARGE SCALE GENOMIC DNA]</scope>
    <source>
        <strain evidence="2 3">ACAM 611</strain>
    </source>
</reference>
<accession>H5TAT6</accession>
<keyword evidence="1" id="KW-1133">Transmembrane helix</keyword>
<dbReference type="EMBL" id="BAET01000012">
    <property type="protein sequence ID" value="GAB55413.1"/>
    <property type="molecule type" value="Genomic_DNA"/>
</dbReference>
<protein>
    <submittedName>
        <fullName evidence="2">Uncharacterized protein</fullName>
    </submittedName>
</protein>
<dbReference type="AlphaFoldDB" id="H5TAT6"/>
<dbReference type="Proteomes" id="UP000053586">
    <property type="component" value="Unassembled WGS sequence"/>
</dbReference>
<proteinExistence type="predicted"/>
<evidence type="ECO:0000313" key="2">
    <source>
        <dbReference type="EMBL" id="GAB55413.1"/>
    </source>
</evidence>
<keyword evidence="3" id="KW-1185">Reference proteome</keyword>
<feature type="transmembrane region" description="Helical" evidence="1">
    <location>
        <begin position="6"/>
        <end position="26"/>
    </location>
</feature>
<organism evidence="2 3">
    <name type="scientific">Glaciecola punicea ACAM 611</name>
    <dbReference type="NCBI Taxonomy" id="1121923"/>
    <lineage>
        <taxon>Bacteria</taxon>
        <taxon>Pseudomonadati</taxon>
        <taxon>Pseudomonadota</taxon>
        <taxon>Gammaproteobacteria</taxon>
        <taxon>Alteromonadales</taxon>
        <taxon>Alteromonadaceae</taxon>
        <taxon>Glaciecola</taxon>
    </lineage>
</organism>
<comment type="caution">
    <text evidence="2">The sequence shown here is derived from an EMBL/GenBank/DDBJ whole genome shotgun (WGS) entry which is preliminary data.</text>
</comment>
<evidence type="ECO:0000256" key="1">
    <source>
        <dbReference type="SAM" id="Phobius"/>
    </source>
</evidence>